<evidence type="ECO:0000256" key="1">
    <source>
        <dbReference type="SAM" id="SignalP"/>
    </source>
</evidence>
<evidence type="ECO:0008006" key="6">
    <source>
        <dbReference type="Google" id="ProtNLM"/>
    </source>
</evidence>
<keyword evidence="1" id="KW-0732">Signal</keyword>
<dbReference type="Gene3D" id="2.170.15.10">
    <property type="entry name" value="Proaerolysin, chain A, domain 3"/>
    <property type="match status" value="1"/>
</dbReference>
<evidence type="ECO:0000313" key="2">
    <source>
        <dbReference type="EMBL" id="MDX2966040.1"/>
    </source>
</evidence>
<feature type="signal peptide" evidence="1">
    <location>
        <begin position="1"/>
        <end position="37"/>
    </location>
</feature>
<reference evidence="2 4" key="1">
    <citation type="journal article" date="2023" name="Microb. Genom.">
        <title>Mesoterricola silvestris gen. nov., sp. nov., Mesoterricola sediminis sp. nov., Geothrix oryzae sp. nov., Geothrix edaphica sp. nov., Geothrix rubra sp. nov., and Geothrix limicola sp. nov., six novel members of Acidobacteriota isolated from soils.</title>
        <authorList>
            <person name="Weisberg A.J."/>
            <person name="Pearce E."/>
            <person name="Kramer C.G."/>
            <person name="Chang J.H."/>
            <person name="Clarke C.R."/>
        </authorList>
    </citation>
    <scope>NUCLEOTIDE SEQUENCE</scope>
    <source>
        <strain evidence="3 4">NB05-1H</strain>
        <strain evidence="2">NRRL_B-16521</strain>
    </source>
</reference>
<feature type="chain" id="PRO_5042947685" description="Secreted protein" evidence="1">
    <location>
        <begin position="38"/>
        <end position="213"/>
    </location>
</feature>
<comment type="caution">
    <text evidence="2">The sequence shown here is derived from an EMBL/GenBank/DDBJ whole genome shotgun (WGS) entry which is preliminary data.</text>
</comment>
<accession>A0AAP6BK35</accession>
<dbReference type="GeneID" id="69808038"/>
<keyword evidence="4" id="KW-1185">Reference proteome</keyword>
<dbReference type="Proteomes" id="UP001272987">
    <property type="component" value="Unassembled WGS sequence"/>
</dbReference>
<dbReference type="EMBL" id="JARAWP010000048">
    <property type="protein sequence ID" value="MDX3025498.1"/>
    <property type="molecule type" value="Genomic_DNA"/>
</dbReference>
<proteinExistence type="predicted"/>
<protein>
    <recommendedName>
        <fullName evidence="6">Secreted protein</fullName>
    </recommendedName>
</protein>
<dbReference type="EMBL" id="JARAWC010000050">
    <property type="protein sequence ID" value="MDX2966040.1"/>
    <property type="molecule type" value="Genomic_DNA"/>
</dbReference>
<gene>
    <name evidence="2" type="ORF">PV399_41000</name>
    <name evidence="3" type="ORF">PV666_47700</name>
</gene>
<evidence type="ECO:0000313" key="4">
    <source>
        <dbReference type="Proteomes" id="UP001272987"/>
    </source>
</evidence>
<organism evidence="2 5">
    <name type="scientific">Streptomyces acidiscabies</name>
    <dbReference type="NCBI Taxonomy" id="42234"/>
    <lineage>
        <taxon>Bacteria</taxon>
        <taxon>Bacillati</taxon>
        <taxon>Actinomycetota</taxon>
        <taxon>Actinomycetes</taxon>
        <taxon>Kitasatosporales</taxon>
        <taxon>Streptomycetaceae</taxon>
        <taxon>Streptomyces</taxon>
    </lineage>
</organism>
<evidence type="ECO:0000313" key="3">
    <source>
        <dbReference type="EMBL" id="MDX3025498.1"/>
    </source>
</evidence>
<dbReference type="SUPFAM" id="SSF56973">
    <property type="entry name" value="Aerolisin/ETX pore-forming domain"/>
    <property type="match status" value="1"/>
</dbReference>
<evidence type="ECO:0000313" key="5">
    <source>
        <dbReference type="Proteomes" id="UP001282288"/>
    </source>
</evidence>
<dbReference type="AlphaFoldDB" id="A0AAP6BK35"/>
<sequence length="213" mass="23645">MRAQSATKPLKRFGKAASAVAALAFGASLLAAPQAMAEDTPSTRQLLDACSWADLCEFHPQSYWTYTGPAHQVGSTAYNCGSQTNQHSINWSDTTGTTNSVGVSVSSGVKFFEVFEAEISANYGHSWQASHTDGETDTVNVPPGHKGWIERGTPKQQATGWYEIHFGSRYYGHYIWYVHDYQSSGFYGDNWRLGYVNQKDAPMASWERNQHCR</sequence>
<dbReference type="RefSeq" id="WP_010358308.1">
    <property type="nucleotide sequence ID" value="NZ_BCMK01000057.1"/>
</dbReference>
<name>A0AAP6BK35_9ACTN</name>
<dbReference type="Proteomes" id="UP001282288">
    <property type="component" value="Unassembled WGS sequence"/>
</dbReference>